<evidence type="ECO:0000256" key="1">
    <source>
        <dbReference type="ARBA" id="ARBA00000085"/>
    </source>
</evidence>
<evidence type="ECO:0000256" key="7">
    <source>
        <dbReference type="ARBA" id="ARBA00022840"/>
    </source>
</evidence>
<dbReference type="Pfam" id="PF07730">
    <property type="entry name" value="HisKA_3"/>
    <property type="match status" value="1"/>
</dbReference>
<feature type="region of interest" description="Disordered" evidence="9">
    <location>
        <begin position="392"/>
        <end position="448"/>
    </location>
</feature>
<evidence type="ECO:0000256" key="3">
    <source>
        <dbReference type="ARBA" id="ARBA00022553"/>
    </source>
</evidence>
<keyword evidence="7" id="KW-0067">ATP-binding</keyword>
<evidence type="ECO:0000256" key="10">
    <source>
        <dbReference type="SAM" id="Phobius"/>
    </source>
</evidence>
<proteinExistence type="predicted"/>
<keyword evidence="5" id="KW-0547">Nucleotide-binding</keyword>
<evidence type="ECO:0000256" key="9">
    <source>
        <dbReference type="SAM" id="MobiDB-lite"/>
    </source>
</evidence>
<feature type="transmembrane region" description="Helical" evidence="10">
    <location>
        <begin position="21"/>
        <end position="39"/>
    </location>
</feature>
<evidence type="ECO:0000256" key="6">
    <source>
        <dbReference type="ARBA" id="ARBA00022777"/>
    </source>
</evidence>
<keyword evidence="3" id="KW-0597">Phosphoprotein</keyword>
<feature type="compositionally biased region" description="Basic and acidic residues" evidence="9">
    <location>
        <begin position="411"/>
        <end position="432"/>
    </location>
</feature>
<evidence type="ECO:0000256" key="8">
    <source>
        <dbReference type="ARBA" id="ARBA00023012"/>
    </source>
</evidence>
<dbReference type="Gene3D" id="3.30.565.10">
    <property type="entry name" value="Histidine kinase-like ATPase, C-terminal domain"/>
    <property type="match status" value="1"/>
</dbReference>
<feature type="transmembrane region" description="Helical" evidence="10">
    <location>
        <begin position="69"/>
        <end position="101"/>
    </location>
</feature>
<evidence type="ECO:0000256" key="2">
    <source>
        <dbReference type="ARBA" id="ARBA00012438"/>
    </source>
</evidence>
<dbReference type="Pfam" id="PF02518">
    <property type="entry name" value="HATPase_c"/>
    <property type="match status" value="1"/>
</dbReference>
<reference evidence="12 13" key="1">
    <citation type="submission" date="2022-06" db="EMBL/GenBank/DDBJ databases">
        <title>Sequencing the genomes of 1000 actinobacteria strains.</title>
        <authorList>
            <person name="Klenk H.-P."/>
        </authorList>
    </citation>
    <scope>NUCLEOTIDE SEQUENCE [LARGE SCALE GENOMIC DNA]</scope>
    <source>
        <strain evidence="12 13">DSM 44170</strain>
    </source>
</reference>
<name>A0ABT1KB47_9ACTN</name>
<dbReference type="SMART" id="SM00387">
    <property type="entry name" value="HATPase_c"/>
    <property type="match status" value="1"/>
</dbReference>
<dbReference type="InterPro" id="IPR050482">
    <property type="entry name" value="Sensor_HK_TwoCompSys"/>
</dbReference>
<evidence type="ECO:0000256" key="4">
    <source>
        <dbReference type="ARBA" id="ARBA00022679"/>
    </source>
</evidence>
<dbReference type="InterPro" id="IPR055558">
    <property type="entry name" value="DUF7134"/>
</dbReference>
<dbReference type="GO" id="GO:0016301">
    <property type="term" value="F:kinase activity"/>
    <property type="evidence" value="ECO:0007669"/>
    <property type="project" value="UniProtKB-KW"/>
</dbReference>
<feature type="transmembrane region" description="Helical" evidence="10">
    <location>
        <begin position="107"/>
        <end position="126"/>
    </location>
</feature>
<dbReference type="CDD" id="cd16917">
    <property type="entry name" value="HATPase_UhpB-NarQ-NarX-like"/>
    <property type="match status" value="1"/>
</dbReference>
<comment type="caution">
    <text evidence="12">The sequence shown here is derived from an EMBL/GenBank/DDBJ whole genome shotgun (WGS) entry which is preliminary data.</text>
</comment>
<dbReference type="InterPro" id="IPR005467">
    <property type="entry name" value="His_kinase_dom"/>
</dbReference>
<dbReference type="InterPro" id="IPR036890">
    <property type="entry name" value="HATPase_C_sf"/>
</dbReference>
<keyword evidence="4" id="KW-0808">Transferase</keyword>
<dbReference type="InterPro" id="IPR003594">
    <property type="entry name" value="HATPase_dom"/>
</dbReference>
<evidence type="ECO:0000313" key="13">
    <source>
        <dbReference type="Proteomes" id="UP001320766"/>
    </source>
</evidence>
<evidence type="ECO:0000256" key="5">
    <source>
        <dbReference type="ARBA" id="ARBA00022741"/>
    </source>
</evidence>
<dbReference type="SUPFAM" id="SSF55874">
    <property type="entry name" value="ATPase domain of HSP90 chaperone/DNA topoisomerase II/histidine kinase"/>
    <property type="match status" value="1"/>
</dbReference>
<feature type="transmembrane region" description="Helical" evidence="10">
    <location>
        <begin position="45"/>
        <end position="62"/>
    </location>
</feature>
<dbReference type="InterPro" id="IPR011712">
    <property type="entry name" value="Sig_transdc_His_kin_sub3_dim/P"/>
</dbReference>
<dbReference type="Gene3D" id="1.20.5.1930">
    <property type="match status" value="1"/>
</dbReference>
<dbReference type="Pfam" id="PF23539">
    <property type="entry name" value="DUF7134"/>
    <property type="match status" value="1"/>
</dbReference>
<keyword evidence="10" id="KW-0472">Membrane</keyword>
<dbReference type="PANTHER" id="PTHR24421:SF10">
    <property type="entry name" value="NITRATE_NITRITE SENSOR PROTEIN NARQ"/>
    <property type="match status" value="1"/>
</dbReference>
<dbReference type="PANTHER" id="PTHR24421">
    <property type="entry name" value="NITRATE/NITRITE SENSOR PROTEIN NARX-RELATED"/>
    <property type="match status" value="1"/>
</dbReference>
<evidence type="ECO:0000259" key="11">
    <source>
        <dbReference type="PROSITE" id="PS50109"/>
    </source>
</evidence>
<keyword evidence="13" id="KW-1185">Reference proteome</keyword>
<evidence type="ECO:0000313" key="12">
    <source>
        <dbReference type="EMBL" id="MCP2351243.1"/>
    </source>
</evidence>
<dbReference type="PROSITE" id="PS50109">
    <property type="entry name" value="HIS_KIN"/>
    <property type="match status" value="1"/>
</dbReference>
<keyword evidence="6 12" id="KW-0418">Kinase</keyword>
<accession>A0ABT1KB47</accession>
<keyword evidence="10" id="KW-1133">Transmembrane helix</keyword>
<keyword evidence="10" id="KW-0812">Transmembrane</keyword>
<dbReference type="EC" id="2.7.13.3" evidence="2"/>
<protein>
    <recommendedName>
        <fullName evidence="2">histidine kinase</fullName>
        <ecNumber evidence="2">2.7.13.3</ecNumber>
    </recommendedName>
</protein>
<dbReference type="EMBL" id="JAMZEC010000001">
    <property type="protein sequence ID" value="MCP2351243.1"/>
    <property type="molecule type" value="Genomic_DNA"/>
</dbReference>
<dbReference type="RefSeq" id="WP_253777388.1">
    <property type="nucleotide sequence ID" value="NZ_BAAAVE010000002.1"/>
</dbReference>
<organism evidence="12 13">
    <name type="scientific">Nonomuraea roseoviolacea subsp. carminata</name>
    <dbReference type="NCBI Taxonomy" id="160689"/>
    <lineage>
        <taxon>Bacteria</taxon>
        <taxon>Bacillati</taxon>
        <taxon>Actinomycetota</taxon>
        <taxon>Actinomycetes</taxon>
        <taxon>Streptosporangiales</taxon>
        <taxon>Streptosporangiaceae</taxon>
        <taxon>Nonomuraea</taxon>
    </lineage>
</organism>
<keyword evidence="8" id="KW-0902">Two-component regulatory system</keyword>
<dbReference type="Proteomes" id="UP001320766">
    <property type="component" value="Unassembled WGS sequence"/>
</dbReference>
<feature type="transmembrane region" description="Helical" evidence="10">
    <location>
        <begin position="138"/>
        <end position="157"/>
    </location>
</feature>
<sequence length="448" mass="46554">MLARTRARVHAFTARLSVSKDVVLLAPLPPLCVIQVAYAGSAAPLWAVLALHAALLAPLLWLRRDPLAVFAVTAAVSFAQWAAGADLLAANLSVLIAMYRVAAWRPLPWAVAAGAVAELGVLLLVVRPGAPLGVLVKEYAAFSVFVVAIWIAGIHAATRRRYVASLVERAEQAERERGQQAVIAAAAERARIARELHDVVAHHVSVIVLHAEGAGYAVASEPELAQDALATISTTGRRALAEMRRLVSVLRDESGAGEPRTPQPGLARLGELVERSRASGLPAVLTLHGTPPDLPQGQELAVYRIVQEALTNALKHGGPGTRARVELRFGAGEVALDVTDDGRGAATLTTGGGHGLTGMRERAAMYGGTVEAAPLPGGGFRVSARLPVARDDVSESVGEGAQARDLGSVRADTEARDLGSVRADTEARDLGGVREGAGAPGGVAEAAS</sequence>
<comment type="catalytic activity">
    <reaction evidence="1">
        <text>ATP + protein L-histidine = ADP + protein N-phospho-L-histidine.</text>
        <dbReference type="EC" id="2.7.13.3"/>
    </reaction>
</comment>
<feature type="domain" description="Histidine kinase" evidence="11">
    <location>
        <begin position="297"/>
        <end position="390"/>
    </location>
</feature>
<gene>
    <name evidence="12" type="ORF">HD595_007365</name>
</gene>